<evidence type="ECO:0000313" key="2">
    <source>
        <dbReference type="Proteomes" id="UP001152799"/>
    </source>
</evidence>
<dbReference type="Proteomes" id="UP001152799">
    <property type="component" value="Chromosome 3"/>
</dbReference>
<dbReference type="OrthoDB" id="6357664at2759"/>
<name>A0A9N9QNF8_9CUCU</name>
<dbReference type="EMBL" id="OU892279">
    <property type="protein sequence ID" value="CAG9766465.1"/>
    <property type="molecule type" value="Genomic_DNA"/>
</dbReference>
<keyword evidence="2" id="KW-1185">Reference proteome</keyword>
<proteinExistence type="predicted"/>
<dbReference type="AlphaFoldDB" id="A0A9N9QNF8"/>
<gene>
    <name evidence="1" type="ORF">CEUTPL_LOCUS7049</name>
</gene>
<reference evidence="1" key="1">
    <citation type="submission" date="2022-01" db="EMBL/GenBank/DDBJ databases">
        <authorList>
            <person name="King R."/>
        </authorList>
    </citation>
    <scope>NUCLEOTIDE SEQUENCE</scope>
</reference>
<evidence type="ECO:0000313" key="1">
    <source>
        <dbReference type="EMBL" id="CAG9766465.1"/>
    </source>
</evidence>
<accession>A0A9N9QNF8</accession>
<sequence>MTNMRGRSLEKFEKYEFVHFTKNHPTLSIILLLVIFFATLVPGKVINCRPLPQCCRRYIFSPACRGVAAKRSEMALKGINQALMRDPRMEFPALDPDYDENGDFGALIDDEVDFQALNRIKSSTNVHVE</sequence>
<organism evidence="1 2">
    <name type="scientific">Ceutorhynchus assimilis</name>
    <name type="common">cabbage seed weevil</name>
    <dbReference type="NCBI Taxonomy" id="467358"/>
    <lineage>
        <taxon>Eukaryota</taxon>
        <taxon>Metazoa</taxon>
        <taxon>Ecdysozoa</taxon>
        <taxon>Arthropoda</taxon>
        <taxon>Hexapoda</taxon>
        <taxon>Insecta</taxon>
        <taxon>Pterygota</taxon>
        <taxon>Neoptera</taxon>
        <taxon>Endopterygota</taxon>
        <taxon>Coleoptera</taxon>
        <taxon>Polyphaga</taxon>
        <taxon>Cucujiformia</taxon>
        <taxon>Curculionidae</taxon>
        <taxon>Ceutorhynchinae</taxon>
        <taxon>Ceutorhynchus</taxon>
    </lineage>
</organism>
<protein>
    <submittedName>
        <fullName evidence="1">Uncharacterized protein</fullName>
    </submittedName>
</protein>